<organism evidence="2 3">
    <name type="scientific">Candolleomyces eurysporus</name>
    <dbReference type="NCBI Taxonomy" id="2828524"/>
    <lineage>
        <taxon>Eukaryota</taxon>
        <taxon>Fungi</taxon>
        <taxon>Dikarya</taxon>
        <taxon>Basidiomycota</taxon>
        <taxon>Agaricomycotina</taxon>
        <taxon>Agaricomycetes</taxon>
        <taxon>Agaricomycetidae</taxon>
        <taxon>Agaricales</taxon>
        <taxon>Agaricineae</taxon>
        <taxon>Psathyrellaceae</taxon>
        <taxon>Candolleomyces</taxon>
    </lineage>
</organism>
<dbReference type="OrthoDB" id="2934620at2759"/>
<keyword evidence="1" id="KW-0472">Membrane</keyword>
<feature type="transmembrane region" description="Helical" evidence="1">
    <location>
        <begin position="185"/>
        <end position="209"/>
    </location>
</feature>
<comment type="caution">
    <text evidence="2">The sequence shown here is derived from an EMBL/GenBank/DDBJ whole genome shotgun (WGS) entry which is preliminary data.</text>
</comment>
<feature type="transmembrane region" description="Helical" evidence="1">
    <location>
        <begin position="71"/>
        <end position="91"/>
    </location>
</feature>
<evidence type="ECO:0000256" key="1">
    <source>
        <dbReference type="SAM" id="Phobius"/>
    </source>
</evidence>
<protein>
    <submittedName>
        <fullName evidence="2">Uncharacterized protein</fullName>
    </submittedName>
</protein>
<evidence type="ECO:0000313" key="3">
    <source>
        <dbReference type="Proteomes" id="UP001140091"/>
    </source>
</evidence>
<feature type="non-terminal residue" evidence="2">
    <location>
        <position position="1"/>
    </location>
</feature>
<dbReference type="EMBL" id="JANBPK010000034">
    <property type="protein sequence ID" value="KAJ2936629.1"/>
    <property type="molecule type" value="Genomic_DNA"/>
</dbReference>
<feature type="transmembrane region" description="Helical" evidence="1">
    <location>
        <begin position="143"/>
        <end position="165"/>
    </location>
</feature>
<dbReference type="Proteomes" id="UP001140091">
    <property type="component" value="Unassembled WGS sequence"/>
</dbReference>
<reference evidence="2" key="1">
    <citation type="submission" date="2022-06" db="EMBL/GenBank/DDBJ databases">
        <title>Genome Sequence of Candolleomyces eurysporus.</title>
        <authorList>
            <person name="Buettner E."/>
        </authorList>
    </citation>
    <scope>NUCLEOTIDE SEQUENCE</scope>
    <source>
        <strain evidence="2">VTCC 930004</strain>
    </source>
</reference>
<evidence type="ECO:0000313" key="2">
    <source>
        <dbReference type="EMBL" id="KAJ2936629.1"/>
    </source>
</evidence>
<feature type="transmembrane region" description="Helical" evidence="1">
    <location>
        <begin position="103"/>
        <end position="123"/>
    </location>
</feature>
<dbReference type="AlphaFoldDB" id="A0A9W8JPK3"/>
<name>A0A9W8JPK3_9AGAR</name>
<sequence>MFALTASLDAAWIFELLFRSTSGETFWNNVSSDLRVWERFLSVAALNAVIFIGDGLLIYRCYIIWSHFPWVIIPPVLTFIAALVMSIFGIVVDIDQRTAGKFVPARTFLTILTNIMVTGLIVFHLSYARKKLQKLFPSRDLQLYTGIVAILIESALPLTIFGIIYAIMTTVGIPKTTEPISQFLIAYYAISTLFFSFCVSTLVFILHFLY</sequence>
<feature type="transmembrane region" description="Helical" evidence="1">
    <location>
        <begin position="40"/>
        <end position="59"/>
    </location>
</feature>
<keyword evidence="1" id="KW-0812">Transmembrane</keyword>
<keyword evidence="1" id="KW-1133">Transmembrane helix</keyword>
<accession>A0A9W8JPK3</accession>
<keyword evidence="3" id="KW-1185">Reference proteome</keyword>
<proteinExistence type="predicted"/>
<gene>
    <name evidence="2" type="ORF">H1R20_g454</name>
</gene>